<sequence length="91" mass="10349">MQNWKPSLKPIVKLIFHAVVYSIWKERNARLHSSVKKPQQVVTKEIQLLLRAKLTGLVASHVVQIHPILKGSSFLPFLDTLHQIVASHVVL</sequence>
<protein>
    <recommendedName>
        <fullName evidence="3">Reverse transcriptase zinc-binding domain-containing protein</fullName>
    </recommendedName>
</protein>
<dbReference type="OrthoDB" id="1938430at2759"/>
<comment type="caution">
    <text evidence="1">The sequence shown here is derived from an EMBL/GenBank/DDBJ whole genome shotgun (WGS) entry which is preliminary data.</text>
</comment>
<reference evidence="1" key="1">
    <citation type="submission" date="2019-07" db="EMBL/GenBank/DDBJ databases">
        <authorList>
            <person name="Dittberner H."/>
        </authorList>
    </citation>
    <scope>NUCLEOTIDE SEQUENCE [LARGE SCALE GENOMIC DNA]</scope>
</reference>
<dbReference type="AlphaFoldDB" id="A0A565B866"/>
<accession>A0A565B866</accession>
<name>A0A565B866_9BRAS</name>
<evidence type="ECO:0008006" key="3">
    <source>
        <dbReference type="Google" id="ProtNLM"/>
    </source>
</evidence>
<keyword evidence="2" id="KW-1185">Reference proteome</keyword>
<evidence type="ECO:0000313" key="1">
    <source>
        <dbReference type="EMBL" id="VVA97857.1"/>
    </source>
</evidence>
<dbReference type="Proteomes" id="UP000489600">
    <property type="component" value="Unassembled WGS sequence"/>
</dbReference>
<evidence type="ECO:0000313" key="2">
    <source>
        <dbReference type="Proteomes" id="UP000489600"/>
    </source>
</evidence>
<organism evidence="1 2">
    <name type="scientific">Arabis nemorensis</name>
    <dbReference type="NCBI Taxonomy" id="586526"/>
    <lineage>
        <taxon>Eukaryota</taxon>
        <taxon>Viridiplantae</taxon>
        <taxon>Streptophyta</taxon>
        <taxon>Embryophyta</taxon>
        <taxon>Tracheophyta</taxon>
        <taxon>Spermatophyta</taxon>
        <taxon>Magnoliopsida</taxon>
        <taxon>eudicotyledons</taxon>
        <taxon>Gunneridae</taxon>
        <taxon>Pentapetalae</taxon>
        <taxon>rosids</taxon>
        <taxon>malvids</taxon>
        <taxon>Brassicales</taxon>
        <taxon>Brassicaceae</taxon>
        <taxon>Arabideae</taxon>
        <taxon>Arabis</taxon>
    </lineage>
</organism>
<gene>
    <name evidence="1" type="ORF">ANE_LOCUS8302</name>
</gene>
<dbReference type="EMBL" id="CABITT030000003">
    <property type="protein sequence ID" value="VVA97857.1"/>
    <property type="molecule type" value="Genomic_DNA"/>
</dbReference>
<proteinExistence type="predicted"/>